<reference evidence="2" key="1">
    <citation type="journal article" date="2013" name="Nat. Genet.">
        <title>The duck genome and transcriptome provide insight into an avian influenza virus reservoir species.</title>
        <authorList>
            <person name="Huang Y."/>
            <person name="Li Y."/>
            <person name="Burt D.W."/>
            <person name="Chen H."/>
            <person name="Zhang Y."/>
            <person name="Qian W."/>
            <person name="Kim H."/>
            <person name="Gan S."/>
            <person name="Zhao Y."/>
            <person name="Li J."/>
            <person name="Yi K."/>
            <person name="Feng H."/>
            <person name="Zhu P."/>
            <person name="Li B."/>
            <person name="Liu Q."/>
            <person name="Fairley S."/>
            <person name="Magor K.E."/>
            <person name="Du Z."/>
            <person name="Hu X."/>
            <person name="Goodman L."/>
            <person name="Tafer H."/>
            <person name="Vignal A."/>
            <person name="Lee T."/>
            <person name="Kim K.W."/>
            <person name="Sheng Z."/>
            <person name="An Y."/>
            <person name="Searle S."/>
            <person name="Herrero J."/>
            <person name="Groenen M.A."/>
            <person name="Crooijmans R.P."/>
            <person name="Faraut T."/>
            <person name="Cai Q."/>
            <person name="Webster R.G."/>
            <person name="Aldridge J.R."/>
            <person name="Warren W.C."/>
            <person name="Bartschat S."/>
            <person name="Kehr S."/>
            <person name="Marz M."/>
            <person name="Stadler P.F."/>
            <person name="Smith J."/>
            <person name="Kraus R.H."/>
            <person name="Zhao Y."/>
            <person name="Ren L."/>
            <person name="Fei J."/>
            <person name="Morisson M."/>
            <person name="Kaiser P."/>
            <person name="Griffin D.K."/>
            <person name="Rao M."/>
            <person name="Pitel F."/>
            <person name="Wang J."/>
            <person name="Li N."/>
        </authorList>
    </citation>
    <scope>NUCLEOTIDE SEQUENCE [LARGE SCALE GENOMIC DNA]</scope>
</reference>
<gene>
    <name evidence="1" type="ORF">Anapl_03900</name>
</gene>
<evidence type="ECO:0000313" key="1">
    <source>
        <dbReference type="EMBL" id="EOA96061.1"/>
    </source>
</evidence>
<name>R0JGF2_ANAPL</name>
<proteinExistence type="predicted"/>
<organism evidence="1 2">
    <name type="scientific">Anas platyrhynchos</name>
    <name type="common">Mallard</name>
    <name type="synonym">Anas boschas</name>
    <dbReference type="NCBI Taxonomy" id="8839"/>
    <lineage>
        <taxon>Eukaryota</taxon>
        <taxon>Metazoa</taxon>
        <taxon>Chordata</taxon>
        <taxon>Craniata</taxon>
        <taxon>Vertebrata</taxon>
        <taxon>Euteleostomi</taxon>
        <taxon>Archelosauria</taxon>
        <taxon>Archosauria</taxon>
        <taxon>Dinosauria</taxon>
        <taxon>Saurischia</taxon>
        <taxon>Theropoda</taxon>
        <taxon>Coelurosauria</taxon>
        <taxon>Aves</taxon>
        <taxon>Neognathae</taxon>
        <taxon>Galloanserae</taxon>
        <taxon>Anseriformes</taxon>
        <taxon>Anatidae</taxon>
        <taxon>Anatinae</taxon>
        <taxon>Anas</taxon>
    </lineage>
</organism>
<dbReference type="EMBL" id="KB744088">
    <property type="protein sequence ID" value="EOA96061.1"/>
    <property type="molecule type" value="Genomic_DNA"/>
</dbReference>
<keyword evidence="2" id="KW-1185">Reference proteome</keyword>
<dbReference type="AlphaFoldDB" id="R0JGF2"/>
<protein>
    <submittedName>
        <fullName evidence="1">Uncharacterized protein</fullName>
    </submittedName>
</protein>
<dbReference type="Proteomes" id="UP000296049">
    <property type="component" value="Unassembled WGS sequence"/>
</dbReference>
<evidence type="ECO:0000313" key="2">
    <source>
        <dbReference type="Proteomes" id="UP000296049"/>
    </source>
</evidence>
<sequence>MAFSIFCVLAKGDTSLDECLAGRLSKLRSDKFLAALLYDKQTDDKCFSKRSENTKQPGKALVLNLWWLWEDSLSWTQADEFCSAGREDGWETLALCANSPLAKLFQQPDFDQQVLRGGEPRELVACRDQYPGFSAPPAADAVATANWVLGDVLFVMSLVLVMHLVVDLKYSYYQGCLFLGEVARASLLSVYLEKYSGISAQLSTIRKKSTKQMNREGERKTDTGNKDFVLQIYLECGYASSDTNSLEPPQVLVPQNLLEVPGISI</sequence>
<accession>R0JGF2</accession>